<dbReference type="Pfam" id="PF13449">
    <property type="entry name" value="Phytase-like"/>
    <property type="match status" value="1"/>
</dbReference>
<dbReference type="AlphaFoldDB" id="A0A0F7KVS4"/>
<organism evidence="1 2">
    <name type="scientific">Croceibacterium atlanticum</name>
    <dbReference type="NCBI Taxonomy" id="1267766"/>
    <lineage>
        <taxon>Bacteria</taxon>
        <taxon>Pseudomonadati</taxon>
        <taxon>Pseudomonadota</taxon>
        <taxon>Alphaproteobacteria</taxon>
        <taxon>Sphingomonadales</taxon>
        <taxon>Erythrobacteraceae</taxon>
        <taxon>Croceibacterium</taxon>
    </lineage>
</organism>
<dbReference type="STRING" id="1267766.WYH_02244"/>
<sequence>MRRLFLIILVVAGLALGGPWWRSPISETDLSEKLVLTRLDIPEGKIGPARFIGAWELESPDTRFGGYSALIRLDDGCFLAGSDRGSILRFSPPGTAGCRVRFGRFAQSNEFDKRLSDLESLTRDPESGRIWAGYEFTNAIVRYEPDLERFEDVYPAEMRDWADNGGPESILRLSDGRFIVISEVDAGWTENSTPGLLYPSDPVDGAQPMAFRFHRPDEFRPVDMAQLPDARVLVLMRKVIWGLPPGFASRLLVADPADIREGGEWRGEQLLEISGAVPPENYEGLSVEPLPDGSVRIWLISDDNTSQFQRSLLLQLEWNPREKARG</sequence>
<dbReference type="PIRSF" id="PIRSF031900">
    <property type="entry name" value="UCP031900"/>
    <property type="match status" value="1"/>
</dbReference>
<dbReference type="RefSeq" id="WP_053833551.1">
    <property type="nucleotide sequence ID" value="NZ_CP011452.2"/>
</dbReference>
<dbReference type="KEGG" id="aay:WYH_02244"/>
<reference evidence="1" key="1">
    <citation type="submission" date="2015-05" db="EMBL/GenBank/DDBJ databases">
        <title>The complete genome of Altererythrobacter atlanticus strain 26DY36.</title>
        <authorList>
            <person name="Wu Y.-H."/>
            <person name="Cheng H."/>
            <person name="Wu X.-W."/>
        </authorList>
    </citation>
    <scope>NUCLEOTIDE SEQUENCE [LARGE SCALE GENOMIC DNA]</scope>
    <source>
        <strain evidence="1">26DY36</strain>
    </source>
</reference>
<dbReference type="OrthoDB" id="9798693at2"/>
<evidence type="ECO:0000313" key="1">
    <source>
        <dbReference type="EMBL" id="AKH43276.1"/>
    </source>
</evidence>
<proteinExistence type="predicted"/>
<dbReference type="InterPro" id="IPR014567">
    <property type="entry name" value="UCP031900"/>
</dbReference>
<evidence type="ECO:0000313" key="2">
    <source>
        <dbReference type="Proteomes" id="UP000034392"/>
    </source>
</evidence>
<dbReference type="PATRIC" id="fig|1267766.3.peg.2271"/>
<dbReference type="InterPro" id="IPR027372">
    <property type="entry name" value="Phytase-like_dom"/>
</dbReference>
<dbReference type="Proteomes" id="UP000034392">
    <property type="component" value="Chromosome"/>
</dbReference>
<gene>
    <name evidence="1" type="ORF">WYH_02244</name>
</gene>
<protein>
    <submittedName>
        <fullName evidence="1">Uncharacterized protein</fullName>
    </submittedName>
</protein>
<dbReference type="SUPFAM" id="SSF101898">
    <property type="entry name" value="NHL repeat"/>
    <property type="match status" value="1"/>
</dbReference>
<keyword evidence="2" id="KW-1185">Reference proteome</keyword>
<dbReference type="EMBL" id="CP011452">
    <property type="protein sequence ID" value="AKH43276.1"/>
    <property type="molecule type" value="Genomic_DNA"/>
</dbReference>
<name>A0A0F7KVS4_9SPHN</name>
<accession>A0A0F7KVS4</accession>